<dbReference type="GO" id="GO:0006362">
    <property type="term" value="P:transcription elongation by RNA polymerase I"/>
    <property type="evidence" value="ECO:0007669"/>
    <property type="project" value="TreeGrafter"/>
</dbReference>
<feature type="compositionally biased region" description="Basic and acidic residues" evidence="5">
    <location>
        <begin position="254"/>
        <end position="268"/>
    </location>
</feature>
<feature type="compositionally biased region" description="Basic and acidic residues" evidence="5">
    <location>
        <begin position="907"/>
        <end position="916"/>
    </location>
</feature>
<dbReference type="InParanoid" id="A0A1W4XE95"/>
<feature type="compositionally biased region" description="Basic and acidic residues" evidence="5">
    <location>
        <begin position="889"/>
        <end position="899"/>
    </location>
</feature>
<name>A0A1W4XE95_AGRPL</name>
<feature type="region of interest" description="Disordered" evidence="5">
    <location>
        <begin position="461"/>
        <end position="492"/>
    </location>
</feature>
<feature type="compositionally biased region" description="Basic and acidic residues" evidence="5">
    <location>
        <begin position="934"/>
        <end position="955"/>
    </location>
</feature>
<dbReference type="KEGG" id="apln:108740723"/>
<dbReference type="PANTHER" id="PTHR12709:SF5">
    <property type="entry name" value="DNA-DIRECTED RNA POLYMERASE I SUBUNIT RPA43"/>
    <property type="match status" value="1"/>
</dbReference>
<feature type="compositionally biased region" description="Basic residues" evidence="5">
    <location>
        <begin position="244"/>
        <end position="253"/>
    </location>
</feature>
<dbReference type="CTD" id="221830"/>
<dbReference type="InterPro" id="IPR036898">
    <property type="entry name" value="RNA_pol_Rpb7-like_N_sf"/>
</dbReference>
<evidence type="ECO:0000313" key="7">
    <source>
        <dbReference type="RefSeq" id="XP_018330665.2"/>
    </source>
</evidence>
<keyword evidence="3" id="KW-0804">Transcription</keyword>
<dbReference type="OrthoDB" id="10250504at2759"/>
<keyword evidence="4" id="KW-0539">Nucleus</keyword>
<dbReference type="InterPro" id="IPR045113">
    <property type="entry name" value="Rpb7-like"/>
</dbReference>
<dbReference type="Proteomes" id="UP000192223">
    <property type="component" value="Unplaced"/>
</dbReference>
<evidence type="ECO:0000256" key="1">
    <source>
        <dbReference type="ARBA" id="ARBA00004123"/>
    </source>
</evidence>
<dbReference type="PANTHER" id="PTHR12709">
    <property type="entry name" value="DNA-DIRECTED RNA POLYMERASE II, III"/>
    <property type="match status" value="1"/>
</dbReference>
<feature type="region of interest" description="Disordered" evidence="5">
    <location>
        <begin position="208"/>
        <end position="273"/>
    </location>
</feature>
<organism evidence="6 7">
    <name type="scientific">Agrilus planipennis</name>
    <name type="common">Emerald ash borer</name>
    <name type="synonym">Agrilus marcopoli</name>
    <dbReference type="NCBI Taxonomy" id="224129"/>
    <lineage>
        <taxon>Eukaryota</taxon>
        <taxon>Metazoa</taxon>
        <taxon>Ecdysozoa</taxon>
        <taxon>Arthropoda</taxon>
        <taxon>Hexapoda</taxon>
        <taxon>Insecta</taxon>
        <taxon>Pterygota</taxon>
        <taxon>Neoptera</taxon>
        <taxon>Endopterygota</taxon>
        <taxon>Coleoptera</taxon>
        <taxon>Polyphaga</taxon>
        <taxon>Elateriformia</taxon>
        <taxon>Buprestoidea</taxon>
        <taxon>Buprestidae</taxon>
        <taxon>Agrilinae</taxon>
        <taxon>Agrilus</taxon>
    </lineage>
</organism>
<dbReference type="GO" id="GO:0006352">
    <property type="term" value="P:DNA-templated transcription initiation"/>
    <property type="evidence" value="ECO:0007669"/>
    <property type="project" value="InterPro"/>
</dbReference>
<dbReference type="Gene3D" id="3.30.1490.120">
    <property type="entry name" value="RNA polymerase Rpb7-like, N-terminal domain"/>
    <property type="match status" value="1"/>
</dbReference>
<feature type="region of interest" description="Disordered" evidence="5">
    <location>
        <begin position="671"/>
        <end position="720"/>
    </location>
</feature>
<feature type="compositionally biased region" description="Basic and acidic residues" evidence="5">
    <location>
        <begin position="698"/>
        <end position="713"/>
    </location>
</feature>
<evidence type="ECO:0000256" key="3">
    <source>
        <dbReference type="ARBA" id="ARBA00023163"/>
    </source>
</evidence>
<evidence type="ECO:0000313" key="6">
    <source>
        <dbReference type="Proteomes" id="UP000192223"/>
    </source>
</evidence>
<feature type="compositionally biased region" description="Basic and acidic residues" evidence="5">
    <location>
        <begin position="468"/>
        <end position="481"/>
    </location>
</feature>
<dbReference type="STRING" id="224129.A0A1W4XE95"/>
<keyword evidence="2" id="KW-0240">DNA-directed RNA polymerase</keyword>
<evidence type="ECO:0000256" key="5">
    <source>
        <dbReference type="SAM" id="MobiDB-lite"/>
    </source>
</evidence>
<evidence type="ECO:0000256" key="2">
    <source>
        <dbReference type="ARBA" id="ARBA00022478"/>
    </source>
</evidence>
<feature type="compositionally biased region" description="Basic and acidic residues" evidence="5">
    <location>
        <begin position="312"/>
        <end position="332"/>
    </location>
</feature>
<accession>A0A1W4XE95</accession>
<dbReference type="RefSeq" id="XP_018330665.2">
    <property type="nucleotide sequence ID" value="XM_018475163.2"/>
</dbReference>
<dbReference type="GO" id="GO:0005736">
    <property type="term" value="C:RNA polymerase I complex"/>
    <property type="evidence" value="ECO:0007669"/>
    <property type="project" value="TreeGrafter"/>
</dbReference>
<sequence>MQFLNIKRYSKSAITFTFAELKKLEETEHSCVEKETRRLHLTLLPFHLSNISSSISEILSSNVTKYNKDLDGILLGYKNVKILDSTPAIHNDNCLVHVTVDAEFYLFKPCEGKTLVGLVNQISDDHIGCLVHKAFNVVVPKEQNGNLVRKNQHILVQVSYTNLEAKLPYIKADLISIISDTDSGISTSEENHFDTSISENIPEVFIKKNKSPKNAKHEVYKEESETTSGMHLINVTTIAESTLKQKKNKKQKRDQHPEEDRDNYENLSKKKKTIAEDDDSCRMLDSYLNDHLQEKNNLELPLQKKKKKKKSKSSECENREEFLPNTLNEKDNYSNNDDTNITFSIKKSKKKRSKEYKEENQDMINEDPELLAFAPEKKYKKHKKKKFLNEDDDNHSSKSLEVSEKNSFLFDKEDDPETEEMLSKQHIVEDKSPKFKILQNIIINRPDQELKLKEYHLANSSKNKHSNIAKDIDVSSEDTRNPKKKKKHKNDKKDDLECYNLDVIDNGDLKQVLLNHDSNKNDFIENKHKPKNNSLDKYFNKSNENMLNLIEDLRPKSHEGALDDTEYLDNIRKPKKSKKHNSSMLIATTLGDLDKSEDNTSFDLIEELKNTKIETLKSTLEDATCSKKNKKPKKTKKDNIDQDLNELKDDTFNIIEDLKQRLCEKALGASKDSLKSKKHKKSKQDLMHDSQSPVENVKILDKKSKHKESKDTGSENSITSNDSTIHLIEDLKRRVIENTLEINKKSKHKKLQKLDESTIIQIEDMKSKAIENVLKESSSKEDNSVETVNINVESKNKKVKKAKKHDKNTELKFNLNEPEIDDIKHTALAQALSKISGPSEIKTQKKKKKKHREDLDINELKSQTLQKILGNLNDDEISSRSKKKKKKKEKNDIDIDEIKQMAMNKLLHKDINKEGNDSSGEETEQLRQHRKNTKEKEKSLQNLILEHRFGDDESKHKVKKKKKEKN</sequence>
<feature type="region of interest" description="Disordered" evidence="5">
    <location>
        <begin position="300"/>
        <end position="340"/>
    </location>
</feature>
<comment type="subcellular location">
    <subcellularLocation>
        <location evidence="1">Nucleus</location>
    </subcellularLocation>
</comment>
<feature type="compositionally biased region" description="Basic residues" evidence="5">
    <location>
        <begin position="956"/>
        <end position="966"/>
    </location>
</feature>
<feature type="compositionally biased region" description="Basic and acidic residues" evidence="5">
    <location>
        <begin position="215"/>
        <end position="224"/>
    </location>
</feature>
<protein>
    <submittedName>
        <fullName evidence="7">Glutamic acid-rich protein</fullName>
    </submittedName>
</protein>
<feature type="compositionally biased region" description="Polar residues" evidence="5">
    <location>
        <begin position="226"/>
        <end position="242"/>
    </location>
</feature>
<dbReference type="GeneID" id="108740723"/>
<evidence type="ECO:0000256" key="4">
    <source>
        <dbReference type="ARBA" id="ARBA00023242"/>
    </source>
</evidence>
<keyword evidence="6" id="KW-1185">Reference proteome</keyword>
<dbReference type="AlphaFoldDB" id="A0A1W4XE95"/>
<reference evidence="7" key="1">
    <citation type="submission" date="2025-08" db="UniProtKB">
        <authorList>
            <consortium name="RefSeq"/>
        </authorList>
    </citation>
    <scope>IDENTIFICATION</scope>
    <source>
        <tissue evidence="7">Entire body</tissue>
    </source>
</reference>
<feature type="region of interest" description="Disordered" evidence="5">
    <location>
        <begin position="834"/>
        <end position="966"/>
    </location>
</feature>
<gene>
    <name evidence="7" type="primary">LOC108740723</name>
</gene>
<proteinExistence type="predicted"/>